<gene>
    <name evidence="1" type="ORF">HPB47_000579</name>
</gene>
<sequence length="831" mass="92517">PVPGIHPSTVEANKGYGHNEHYRRSKLEHLHHGRRRLSMATFTKITSASPGSTNGGLSKAYGTYIFGSEATARTWFKTHEASISSWEEFQADLRRTFVNQQRQQRAKELLQASTQGSNESVTSFVEDVLRLMNRADPNATKEKKRRVLMRGVRKNIFGGLLRSPPTTVKDFITEVKNIERAVQARASHYQRLPGFAALLPSSCNIPDSREITQDVVREEINKLLPAAHQRASLSIAEVFPEEVQRAIQPEAPASVEAPEEPSLTYPADLNTLVERLMDHHALTDELQLKLEAFGEIPLELLKGFEKNATRKLSGRRYSERTKQLAATLHYYSPQAYDYWRHTTSSVRDKLCVIMLDGMSVKRDVSLNVLSGKLVGYVTLGQGLGPQESDEVPMATEALVFIAVGVASPWKIPIGYFLTNQASRQLLKSLLEGAIAAVEDCGLHVKAVVCDGLGANVAMAKLLGYRVHETNYESLQPTFEHPTRPTEEVHFTFDACQALKLLRNLVGDKKVFKPLKGNRLYSQRRTVGTVYRRRENNTYIKLIGDSLNIVGQGMEIRHDNSFGSWCNTLGVPLNTVRHIVVAGDVLSKQVAELTLSVFSNLRSLRNFYMMTESNGVVRAPLEGVVSYADIRQLETTDQLESGTLNLFGVEGGHVGVVYRIPLTCGRVYIGQTGRVSGSSTPPAAEHGPRDDVTLFVGRHGSFQLTTFHFGLIAAFLLPFHTTVLNRVTPDIDHWCARPDNMRNLSVEQWKRQKIPKMEDGNYSRCTMFSGLNKSTSSVVPCDSWEFDIDARGSYVVQDFSLICDRSWGLPMSTSIFMVGAMCSLSISGPLAD</sequence>
<feature type="non-terminal residue" evidence="1">
    <location>
        <position position="831"/>
    </location>
</feature>
<comment type="caution">
    <text evidence="1">The sequence shown here is derived from an EMBL/GenBank/DDBJ whole genome shotgun (WGS) entry which is preliminary data.</text>
</comment>
<evidence type="ECO:0000313" key="2">
    <source>
        <dbReference type="Proteomes" id="UP000805193"/>
    </source>
</evidence>
<feature type="non-terminal residue" evidence="1">
    <location>
        <position position="1"/>
    </location>
</feature>
<accession>A0AC60PSX6</accession>
<dbReference type="EMBL" id="JABSTQ010010071">
    <property type="protein sequence ID" value="KAG0423655.1"/>
    <property type="molecule type" value="Genomic_DNA"/>
</dbReference>
<proteinExistence type="predicted"/>
<protein>
    <submittedName>
        <fullName evidence="1">Uncharacterized protein</fullName>
    </submittedName>
</protein>
<reference evidence="1 2" key="1">
    <citation type="journal article" date="2020" name="Cell">
        <title>Large-Scale Comparative Analyses of Tick Genomes Elucidate Their Genetic Diversity and Vector Capacities.</title>
        <authorList>
            <consortium name="Tick Genome and Microbiome Consortium (TIGMIC)"/>
            <person name="Jia N."/>
            <person name="Wang J."/>
            <person name="Shi W."/>
            <person name="Du L."/>
            <person name="Sun Y."/>
            <person name="Zhan W."/>
            <person name="Jiang J.F."/>
            <person name="Wang Q."/>
            <person name="Zhang B."/>
            <person name="Ji P."/>
            <person name="Bell-Sakyi L."/>
            <person name="Cui X.M."/>
            <person name="Yuan T.T."/>
            <person name="Jiang B.G."/>
            <person name="Yang W.F."/>
            <person name="Lam T.T."/>
            <person name="Chang Q.C."/>
            <person name="Ding S.J."/>
            <person name="Wang X.J."/>
            <person name="Zhu J.G."/>
            <person name="Ruan X.D."/>
            <person name="Zhao L."/>
            <person name="Wei J.T."/>
            <person name="Ye R.Z."/>
            <person name="Que T.C."/>
            <person name="Du C.H."/>
            <person name="Zhou Y.H."/>
            <person name="Cheng J.X."/>
            <person name="Dai P.F."/>
            <person name="Guo W.B."/>
            <person name="Han X.H."/>
            <person name="Huang E.J."/>
            <person name="Li L.F."/>
            <person name="Wei W."/>
            <person name="Gao Y.C."/>
            <person name="Liu J.Z."/>
            <person name="Shao H.Z."/>
            <person name="Wang X."/>
            <person name="Wang C.C."/>
            <person name="Yang T.C."/>
            <person name="Huo Q.B."/>
            <person name="Li W."/>
            <person name="Chen H.Y."/>
            <person name="Chen S.E."/>
            <person name="Zhou L.G."/>
            <person name="Ni X.B."/>
            <person name="Tian J.H."/>
            <person name="Sheng Y."/>
            <person name="Liu T."/>
            <person name="Pan Y.S."/>
            <person name="Xia L.Y."/>
            <person name="Li J."/>
            <person name="Zhao F."/>
            <person name="Cao W.C."/>
        </authorList>
    </citation>
    <scope>NUCLEOTIDE SEQUENCE [LARGE SCALE GENOMIC DNA]</scope>
    <source>
        <strain evidence="1">Iper-2018</strain>
    </source>
</reference>
<dbReference type="Proteomes" id="UP000805193">
    <property type="component" value="Unassembled WGS sequence"/>
</dbReference>
<evidence type="ECO:0000313" key="1">
    <source>
        <dbReference type="EMBL" id="KAG0423655.1"/>
    </source>
</evidence>
<name>A0AC60PSX6_IXOPE</name>
<organism evidence="1 2">
    <name type="scientific">Ixodes persulcatus</name>
    <name type="common">Taiga tick</name>
    <dbReference type="NCBI Taxonomy" id="34615"/>
    <lineage>
        <taxon>Eukaryota</taxon>
        <taxon>Metazoa</taxon>
        <taxon>Ecdysozoa</taxon>
        <taxon>Arthropoda</taxon>
        <taxon>Chelicerata</taxon>
        <taxon>Arachnida</taxon>
        <taxon>Acari</taxon>
        <taxon>Parasitiformes</taxon>
        <taxon>Ixodida</taxon>
        <taxon>Ixodoidea</taxon>
        <taxon>Ixodidae</taxon>
        <taxon>Ixodinae</taxon>
        <taxon>Ixodes</taxon>
    </lineage>
</organism>
<keyword evidence="2" id="KW-1185">Reference proteome</keyword>